<keyword evidence="2" id="KW-1185">Reference proteome</keyword>
<proteinExistence type="predicted"/>
<accession>A0A067EFM8</accession>
<dbReference type="STRING" id="2711.A0A067EFM8"/>
<feature type="non-terminal residue" evidence="1">
    <location>
        <position position="1"/>
    </location>
</feature>
<name>A0A067EFM8_CITSI</name>
<sequence length="192" mass="21127">VLQVIKTCIFSTLAPRKLGEVIRGMLLCDSSIHNTLFRIICTTKEALEKLYVIRTFELTEIEGLELAIGSALDILYSMLSKFSKEISSIPSVFYQAVLSPTTTPVPVFAAVTSLISYFRNPAIQVGATKVLSLLLTISDYSQPYFSGNACFGFDDNQIADLRHSVESSLQSVEDEDLFVASVNLLTSAAHYQ</sequence>
<dbReference type="AlphaFoldDB" id="A0A067EFM8"/>
<protein>
    <submittedName>
        <fullName evidence="1">Uncharacterized protein</fullName>
    </submittedName>
</protein>
<dbReference type="EMBL" id="KK785093">
    <property type="protein sequence ID" value="KDO50032.1"/>
    <property type="molecule type" value="Genomic_DNA"/>
</dbReference>
<evidence type="ECO:0000313" key="1">
    <source>
        <dbReference type="EMBL" id="KDO50032.1"/>
    </source>
</evidence>
<dbReference type="GO" id="GO:0017056">
    <property type="term" value="F:structural constituent of nuclear pore"/>
    <property type="evidence" value="ECO:0007669"/>
    <property type="project" value="InterPro"/>
</dbReference>
<reference evidence="1 2" key="1">
    <citation type="submission" date="2014-04" db="EMBL/GenBank/DDBJ databases">
        <authorList>
            <consortium name="International Citrus Genome Consortium"/>
            <person name="Gmitter F."/>
            <person name="Chen C."/>
            <person name="Farmerie W."/>
            <person name="Harkins T."/>
            <person name="Desany B."/>
            <person name="Mohiuddin M."/>
            <person name="Kodira C."/>
            <person name="Borodovsky M."/>
            <person name="Lomsadze A."/>
            <person name="Burns P."/>
            <person name="Jenkins J."/>
            <person name="Prochnik S."/>
            <person name="Shu S."/>
            <person name="Chapman J."/>
            <person name="Pitluck S."/>
            <person name="Schmutz J."/>
            <person name="Rokhsar D."/>
        </authorList>
    </citation>
    <scope>NUCLEOTIDE SEQUENCE</scope>
</reference>
<dbReference type="PANTHER" id="PTHR31431:SF1">
    <property type="entry name" value="NUCLEOPORIN NUP188"/>
    <property type="match status" value="1"/>
</dbReference>
<gene>
    <name evidence="1" type="ORF">CISIN_1g0002313mg</name>
</gene>
<dbReference type="InterPro" id="IPR044840">
    <property type="entry name" value="Nup188"/>
</dbReference>
<dbReference type="Proteomes" id="UP000027120">
    <property type="component" value="Unassembled WGS sequence"/>
</dbReference>
<evidence type="ECO:0000313" key="2">
    <source>
        <dbReference type="Proteomes" id="UP000027120"/>
    </source>
</evidence>
<organism evidence="1 2">
    <name type="scientific">Citrus sinensis</name>
    <name type="common">Sweet orange</name>
    <name type="synonym">Citrus aurantium var. sinensis</name>
    <dbReference type="NCBI Taxonomy" id="2711"/>
    <lineage>
        <taxon>Eukaryota</taxon>
        <taxon>Viridiplantae</taxon>
        <taxon>Streptophyta</taxon>
        <taxon>Embryophyta</taxon>
        <taxon>Tracheophyta</taxon>
        <taxon>Spermatophyta</taxon>
        <taxon>Magnoliopsida</taxon>
        <taxon>eudicotyledons</taxon>
        <taxon>Gunneridae</taxon>
        <taxon>Pentapetalae</taxon>
        <taxon>rosids</taxon>
        <taxon>malvids</taxon>
        <taxon>Sapindales</taxon>
        <taxon>Rutaceae</taxon>
        <taxon>Aurantioideae</taxon>
        <taxon>Citrus</taxon>
    </lineage>
</organism>
<feature type="non-terminal residue" evidence="1">
    <location>
        <position position="192"/>
    </location>
</feature>
<dbReference type="PANTHER" id="PTHR31431">
    <property type="entry name" value="NUCLEOPORIN NUP188 HOMOLOG"/>
    <property type="match status" value="1"/>
</dbReference>